<evidence type="ECO:0000313" key="20">
    <source>
        <dbReference type="Proteomes" id="UP000287352"/>
    </source>
</evidence>
<comment type="cofactor">
    <cofactor evidence="2">
        <name>[4Fe-4S] cluster</name>
        <dbReference type="ChEBI" id="CHEBI:49883"/>
    </cofactor>
</comment>
<feature type="transmembrane region" description="Helical" evidence="17">
    <location>
        <begin position="25"/>
        <end position="50"/>
    </location>
</feature>
<keyword evidence="10" id="KW-0418">Kinase</keyword>
<dbReference type="InterPro" id="IPR003594">
    <property type="entry name" value="HATPase_dom"/>
</dbReference>
<evidence type="ECO:0000256" key="10">
    <source>
        <dbReference type="ARBA" id="ARBA00022777"/>
    </source>
</evidence>
<feature type="transmembrane region" description="Helical" evidence="17">
    <location>
        <begin position="409"/>
        <end position="429"/>
    </location>
</feature>
<dbReference type="GO" id="GO:0051539">
    <property type="term" value="F:4 iron, 4 sulfur cluster binding"/>
    <property type="evidence" value="ECO:0007669"/>
    <property type="project" value="UniProtKB-KW"/>
</dbReference>
<keyword evidence="11" id="KW-0408">Iron</keyword>
<accession>A0A401ZTJ3</accession>
<dbReference type="InterPro" id="IPR004358">
    <property type="entry name" value="Sig_transdc_His_kin-like_C"/>
</dbReference>
<feature type="transmembrane region" description="Helical" evidence="17">
    <location>
        <begin position="56"/>
        <end position="83"/>
    </location>
</feature>
<dbReference type="PROSITE" id="PS50109">
    <property type="entry name" value="HIS_KIN"/>
    <property type="match status" value="1"/>
</dbReference>
<dbReference type="InterPro" id="IPR011712">
    <property type="entry name" value="Sig_transdc_His_kin_sub3_dim/P"/>
</dbReference>
<keyword evidence="13" id="KW-0411">Iron-sulfur</keyword>
<comment type="caution">
    <text evidence="19">The sequence shown here is derived from an EMBL/GenBank/DDBJ whole genome shotgun (WGS) entry which is preliminary data.</text>
</comment>
<dbReference type="Pfam" id="PF07730">
    <property type="entry name" value="HisKA_3"/>
    <property type="match status" value="1"/>
</dbReference>
<dbReference type="PRINTS" id="PR00344">
    <property type="entry name" value="BCTRLSENSOR"/>
</dbReference>
<evidence type="ECO:0000313" key="19">
    <source>
        <dbReference type="EMBL" id="GCE10187.1"/>
    </source>
</evidence>
<dbReference type="InterPro" id="IPR005467">
    <property type="entry name" value="His_kinase_dom"/>
</dbReference>
<feature type="transmembrane region" description="Helical" evidence="17">
    <location>
        <begin position="480"/>
        <end position="497"/>
    </location>
</feature>
<keyword evidence="8" id="KW-0808">Transferase</keyword>
<evidence type="ECO:0000256" key="16">
    <source>
        <dbReference type="SAM" id="Coils"/>
    </source>
</evidence>
<keyword evidence="7" id="KW-0963">Cytoplasm</keyword>
<keyword evidence="12" id="KW-0902">Two-component regulatory system</keyword>
<protein>
    <recommendedName>
        <fullName evidence="5">Oxygen sensor histidine kinase NreB</fullName>
        <ecNumber evidence="4">2.7.13.3</ecNumber>
    </recommendedName>
    <alternativeName>
        <fullName evidence="15">Nitrogen regulation protein B</fullName>
    </alternativeName>
</protein>
<dbReference type="GO" id="GO:0046983">
    <property type="term" value="F:protein dimerization activity"/>
    <property type="evidence" value="ECO:0007669"/>
    <property type="project" value="InterPro"/>
</dbReference>
<dbReference type="EMBL" id="BIFR01000001">
    <property type="protein sequence ID" value="GCE10187.1"/>
    <property type="molecule type" value="Genomic_DNA"/>
</dbReference>
<dbReference type="EC" id="2.7.13.3" evidence="4"/>
<proteinExistence type="predicted"/>
<keyword evidence="17" id="KW-1133">Transmembrane helix</keyword>
<dbReference type="Proteomes" id="UP000287352">
    <property type="component" value="Unassembled WGS sequence"/>
</dbReference>
<dbReference type="SUPFAM" id="SSF55874">
    <property type="entry name" value="ATPase domain of HSP90 chaperone/DNA topoisomerase II/histidine kinase"/>
    <property type="match status" value="1"/>
</dbReference>
<dbReference type="Gene3D" id="1.20.5.1930">
    <property type="match status" value="1"/>
</dbReference>
<keyword evidence="9" id="KW-0479">Metal-binding</keyword>
<evidence type="ECO:0000256" key="11">
    <source>
        <dbReference type="ARBA" id="ARBA00023004"/>
    </source>
</evidence>
<evidence type="ECO:0000256" key="1">
    <source>
        <dbReference type="ARBA" id="ARBA00000085"/>
    </source>
</evidence>
<keyword evidence="16" id="KW-0175">Coiled coil</keyword>
<evidence type="ECO:0000256" key="7">
    <source>
        <dbReference type="ARBA" id="ARBA00022490"/>
    </source>
</evidence>
<evidence type="ECO:0000256" key="3">
    <source>
        <dbReference type="ARBA" id="ARBA00004496"/>
    </source>
</evidence>
<feature type="transmembrane region" description="Helical" evidence="17">
    <location>
        <begin position="450"/>
        <end position="474"/>
    </location>
</feature>
<evidence type="ECO:0000256" key="15">
    <source>
        <dbReference type="ARBA" id="ARBA00030800"/>
    </source>
</evidence>
<keyword evidence="6" id="KW-0004">4Fe-4S</keyword>
<dbReference type="Pfam" id="PF02518">
    <property type="entry name" value="HATPase_c"/>
    <property type="match status" value="1"/>
</dbReference>
<sequence length="599" mass="67453">MLQLDDNALQQSGSPTRHATSQGGVALQLFLSHLLAGGFVLIVCFSVHQISFLHPYSFFIALAGAGVVGVLATSNVQYSLYLLEVTLGQLSRNQQTLTNSSDDTRKTFVRRWPLGPLFLRLDATDRRMQRYTKHEFLTNELREKALQQASEAAAQDERNRIARDLHDSIKQQIFSISVSAAAAKALWQGEDSRDAKEAVEDIQRSAKEAQVEMQALLQQLRPAPLENASLVEALNVQAQALGFRTGAQVHVQIGELPGNDRLLPGTQETIFRLIQEAFANIARHARAQTVWLKLSLKGQTLSIEVHDDGRGFDSTQTHQGMGLNNLRERTQEINGTLEITSQPGLGTRIIITIPLLDMLSHPEEVAHQHYELARASELSNRGYQLCTNMSLIGMALAGMAIVLDLPWSIVILVGLIAIYGYSSGLYYRIQVTFNPVAEKRQILVSKRQQYRSGLSLMRFFGICAWYGLTLAGILKTGPGWWILGAIISILVGIIQITRRRYYLDTEHYYQLLSIQELQWELERHRQTITRSIIVWFSIGISGLLLNYRLFLFPIMTIAQKTAYGLAFILLILGIGLFFEYQQTQRWYWTLIQSKAHMEG</sequence>
<evidence type="ECO:0000256" key="5">
    <source>
        <dbReference type="ARBA" id="ARBA00017322"/>
    </source>
</evidence>
<evidence type="ECO:0000256" key="4">
    <source>
        <dbReference type="ARBA" id="ARBA00012438"/>
    </source>
</evidence>
<keyword evidence="17" id="KW-0812">Transmembrane</keyword>
<feature type="transmembrane region" description="Helical" evidence="17">
    <location>
        <begin position="562"/>
        <end position="580"/>
    </location>
</feature>
<evidence type="ECO:0000256" key="6">
    <source>
        <dbReference type="ARBA" id="ARBA00022485"/>
    </source>
</evidence>
<dbReference type="PANTHER" id="PTHR24421:SF61">
    <property type="entry name" value="OXYGEN SENSOR HISTIDINE KINASE NREB"/>
    <property type="match status" value="1"/>
</dbReference>
<feature type="coiled-coil region" evidence="16">
    <location>
        <begin position="192"/>
        <end position="219"/>
    </location>
</feature>
<dbReference type="GO" id="GO:0000155">
    <property type="term" value="F:phosphorelay sensor kinase activity"/>
    <property type="evidence" value="ECO:0007669"/>
    <property type="project" value="InterPro"/>
</dbReference>
<evidence type="ECO:0000256" key="17">
    <source>
        <dbReference type="SAM" id="Phobius"/>
    </source>
</evidence>
<dbReference type="GO" id="GO:0046872">
    <property type="term" value="F:metal ion binding"/>
    <property type="evidence" value="ECO:0007669"/>
    <property type="project" value="UniProtKB-KW"/>
</dbReference>
<keyword evidence="20" id="KW-1185">Reference proteome</keyword>
<evidence type="ECO:0000256" key="8">
    <source>
        <dbReference type="ARBA" id="ARBA00022679"/>
    </source>
</evidence>
<evidence type="ECO:0000256" key="2">
    <source>
        <dbReference type="ARBA" id="ARBA00001966"/>
    </source>
</evidence>
<dbReference type="OrthoDB" id="9781904at2"/>
<dbReference type="SMART" id="SM00387">
    <property type="entry name" value="HATPase_c"/>
    <property type="match status" value="1"/>
</dbReference>
<evidence type="ECO:0000256" key="12">
    <source>
        <dbReference type="ARBA" id="ARBA00023012"/>
    </source>
</evidence>
<comment type="function">
    <text evidence="14">Member of the two-component regulatory system NreB/NreC involved in the control of dissimilatory nitrate/nitrite reduction in response to oxygen. NreB functions as a direct oxygen sensor histidine kinase which is autophosphorylated, in the absence of oxygen, probably at the conserved histidine residue, and transfers its phosphate group probably to a conserved aspartate residue of NreC. NreB/NreC activates the expression of the nitrate (narGHJI) and nitrite (nir) reductase operons, as well as the putative nitrate transporter gene narT.</text>
</comment>
<dbReference type="Gene3D" id="3.30.565.10">
    <property type="entry name" value="Histidine kinase-like ATPase, C-terminal domain"/>
    <property type="match status" value="1"/>
</dbReference>
<organism evidence="19 20">
    <name type="scientific">Tengunoibacter tsumagoiensis</name>
    <dbReference type="NCBI Taxonomy" id="2014871"/>
    <lineage>
        <taxon>Bacteria</taxon>
        <taxon>Bacillati</taxon>
        <taxon>Chloroflexota</taxon>
        <taxon>Ktedonobacteria</taxon>
        <taxon>Ktedonobacterales</taxon>
        <taxon>Dictyobacteraceae</taxon>
        <taxon>Tengunoibacter</taxon>
    </lineage>
</organism>
<comment type="catalytic activity">
    <reaction evidence="1">
        <text>ATP + protein L-histidine = ADP + protein N-phospho-L-histidine.</text>
        <dbReference type="EC" id="2.7.13.3"/>
    </reaction>
</comment>
<evidence type="ECO:0000256" key="9">
    <source>
        <dbReference type="ARBA" id="ARBA00022723"/>
    </source>
</evidence>
<feature type="domain" description="Histidine kinase" evidence="18">
    <location>
        <begin position="164"/>
        <end position="357"/>
    </location>
</feature>
<dbReference type="InterPro" id="IPR050482">
    <property type="entry name" value="Sensor_HK_TwoCompSys"/>
</dbReference>
<comment type="subcellular location">
    <subcellularLocation>
        <location evidence="3">Cytoplasm</location>
    </subcellularLocation>
</comment>
<dbReference type="GO" id="GO:0005737">
    <property type="term" value="C:cytoplasm"/>
    <property type="evidence" value="ECO:0007669"/>
    <property type="project" value="UniProtKB-SubCell"/>
</dbReference>
<evidence type="ECO:0000256" key="13">
    <source>
        <dbReference type="ARBA" id="ARBA00023014"/>
    </source>
</evidence>
<name>A0A401ZTJ3_9CHLR</name>
<reference evidence="20" key="1">
    <citation type="submission" date="2018-12" db="EMBL/GenBank/DDBJ databases">
        <title>Tengunoibacter tsumagoiensis gen. nov., sp. nov., Dictyobacter kobayashii sp. nov., D. alpinus sp. nov., and D. joshuensis sp. nov. and description of Dictyobacteraceae fam. nov. within the order Ktedonobacterales isolated from Tengu-no-mugimeshi.</title>
        <authorList>
            <person name="Wang C.M."/>
            <person name="Zheng Y."/>
            <person name="Sakai Y."/>
            <person name="Toyoda A."/>
            <person name="Minakuchi Y."/>
            <person name="Abe K."/>
            <person name="Yokota A."/>
            <person name="Yabe S."/>
        </authorList>
    </citation>
    <scope>NUCLEOTIDE SEQUENCE [LARGE SCALE GENOMIC DNA]</scope>
    <source>
        <strain evidence="20">Uno3</strain>
    </source>
</reference>
<dbReference type="AlphaFoldDB" id="A0A401ZTJ3"/>
<evidence type="ECO:0000256" key="14">
    <source>
        <dbReference type="ARBA" id="ARBA00024827"/>
    </source>
</evidence>
<dbReference type="GO" id="GO:0016020">
    <property type="term" value="C:membrane"/>
    <property type="evidence" value="ECO:0007669"/>
    <property type="project" value="InterPro"/>
</dbReference>
<dbReference type="CDD" id="cd16917">
    <property type="entry name" value="HATPase_UhpB-NarQ-NarX-like"/>
    <property type="match status" value="1"/>
</dbReference>
<dbReference type="PANTHER" id="PTHR24421">
    <property type="entry name" value="NITRATE/NITRITE SENSOR PROTEIN NARX-RELATED"/>
    <property type="match status" value="1"/>
</dbReference>
<dbReference type="InterPro" id="IPR036890">
    <property type="entry name" value="HATPase_C_sf"/>
</dbReference>
<dbReference type="RefSeq" id="WP_126577806.1">
    <property type="nucleotide sequence ID" value="NZ_BIFR01000001.1"/>
</dbReference>
<gene>
    <name evidence="19" type="ORF">KTT_00460</name>
</gene>
<evidence type="ECO:0000259" key="18">
    <source>
        <dbReference type="PROSITE" id="PS50109"/>
    </source>
</evidence>
<feature type="transmembrane region" description="Helical" evidence="17">
    <location>
        <begin position="532"/>
        <end position="550"/>
    </location>
</feature>
<keyword evidence="17" id="KW-0472">Membrane</keyword>